<dbReference type="SFLD" id="SFLDG01019">
    <property type="entry name" value="Terpene_Cyclase_Like_1_C_Termi"/>
    <property type="match status" value="1"/>
</dbReference>
<keyword evidence="8" id="KW-1185">Reference proteome</keyword>
<dbReference type="Gene3D" id="1.50.10.130">
    <property type="entry name" value="Terpene synthase, N-terminal domain"/>
    <property type="match status" value="1"/>
</dbReference>
<dbReference type="InterPro" id="IPR008930">
    <property type="entry name" value="Terpenoid_cyclase/PrenylTrfase"/>
</dbReference>
<accession>A0ABM3I799</accession>
<dbReference type="Pfam" id="PF01397">
    <property type="entry name" value="Terpene_synth"/>
    <property type="match status" value="1"/>
</dbReference>
<dbReference type="RefSeq" id="XP_048322046.2">
    <property type="nucleotide sequence ID" value="XM_048466089.2"/>
</dbReference>
<dbReference type="Pfam" id="PF03936">
    <property type="entry name" value="Terpene_synth_C"/>
    <property type="match status" value="1"/>
</dbReference>
<name>A0ABM3I799_ZIZJJ</name>
<comment type="cofactor">
    <cofactor evidence="1">
        <name>Mg(2+)</name>
        <dbReference type="ChEBI" id="CHEBI:18420"/>
    </cofactor>
</comment>
<reference evidence="9" key="2">
    <citation type="submission" date="2025-08" db="UniProtKB">
        <authorList>
            <consortium name="RefSeq"/>
        </authorList>
    </citation>
    <scope>IDENTIFICATION</scope>
    <source>
        <tissue evidence="9">Seedling</tissue>
    </source>
</reference>
<evidence type="ECO:0000256" key="5">
    <source>
        <dbReference type="ARBA" id="ARBA00033744"/>
    </source>
</evidence>
<dbReference type="InterPro" id="IPR036965">
    <property type="entry name" value="Terpene_synth_N_sf"/>
</dbReference>
<dbReference type="InterPro" id="IPR044814">
    <property type="entry name" value="Terpene_cyclase_plant_C1"/>
</dbReference>
<evidence type="ECO:0000259" key="7">
    <source>
        <dbReference type="Pfam" id="PF03936"/>
    </source>
</evidence>
<dbReference type="InterPro" id="IPR001906">
    <property type="entry name" value="Terpene_synth_N"/>
</dbReference>
<evidence type="ECO:0000256" key="4">
    <source>
        <dbReference type="ARBA" id="ARBA00023239"/>
    </source>
</evidence>
<dbReference type="Gene3D" id="1.10.600.10">
    <property type="entry name" value="Farnesyl Diphosphate Synthase"/>
    <property type="match status" value="1"/>
</dbReference>
<dbReference type="InterPro" id="IPR005630">
    <property type="entry name" value="Terpene_synthase_metal-bd"/>
</dbReference>
<dbReference type="PANTHER" id="PTHR31225">
    <property type="entry name" value="OS04G0344100 PROTEIN-RELATED"/>
    <property type="match status" value="1"/>
</dbReference>
<comment type="similarity">
    <text evidence="5">Belongs to the terpene synthase family. Tpsb subfamily.</text>
</comment>
<gene>
    <name evidence="9" type="primary">LOC107431377</name>
</gene>
<dbReference type="CDD" id="cd00684">
    <property type="entry name" value="Terpene_cyclase_plant_C1"/>
    <property type="match status" value="1"/>
</dbReference>
<dbReference type="SUPFAM" id="SSF48239">
    <property type="entry name" value="Terpenoid cyclases/Protein prenyltransferases"/>
    <property type="match status" value="1"/>
</dbReference>
<feature type="domain" description="Terpene synthase metal-binding" evidence="7">
    <location>
        <begin position="270"/>
        <end position="509"/>
    </location>
</feature>
<keyword evidence="3" id="KW-0460">Magnesium</keyword>
<dbReference type="GeneID" id="107431377"/>
<dbReference type="InterPro" id="IPR034741">
    <property type="entry name" value="Terpene_cyclase-like_1_C"/>
</dbReference>
<dbReference type="SUPFAM" id="SSF48576">
    <property type="entry name" value="Terpenoid synthases"/>
    <property type="match status" value="1"/>
</dbReference>
<organism evidence="8 9">
    <name type="scientific">Ziziphus jujuba</name>
    <name type="common">Chinese jujube</name>
    <name type="synonym">Ziziphus sativa</name>
    <dbReference type="NCBI Taxonomy" id="326968"/>
    <lineage>
        <taxon>Eukaryota</taxon>
        <taxon>Viridiplantae</taxon>
        <taxon>Streptophyta</taxon>
        <taxon>Embryophyta</taxon>
        <taxon>Tracheophyta</taxon>
        <taxon>Spermatophyta</taxon>
        <taxon>Magnoliopsida</taxon>
        <taxon>eudicotyledons</taxon>
        <taxon>Gunneridae</taxon>
        <taxon>Pentapetalae</taxon>
        <taxon>rosids</taxon>
        <taxon>fabids</taxon>
        <taxon>Rosales</taxon>
        <taxon>Rhamnaceae</taxon>
        <taxon>Paliureae</taxon>
        <taxon>Ziziphus</taxon>
    </lineage>
</organism>
<dbReference type="PANTHER" id="PTHR31225:SF221">
    <property type="entry name" value="(-)-GERMACRENE D SYNTHASE"/>
    <property type="match status" value="1"/>
</dbReference>
<evidence type="ECO:0000256" key="3">
    <source>
        <dbReference type="ARBA" id="ARBA00022842"/>
    </source>
</evidence>
<evidence type="ECO:0000259" key="6">
    <source>
        <dbReference type="Pfam" id="PF01397"/>
    </source>
</evidence>
<feature type="domain" description="Terpene synthase N-terminal" evidence="6">
    <location>
        <begin position="34"/>
        <end position="213"/>
    </location>
</feature>
<evidence type="ECO:0000256" key="1">
    <source>
        <dbReference type="ARBA" id="ARBA00001946"/>
    </source>
</evidence>
<dbReference type="InterPro" id="IPR050148">
    <property type="entry name" value="Terpene_synthase-like"/>
</dbReference>
<evidence type="ECO:0000313" key="8">
    <source>
        <dbReference type="Proteomes" id="UP001652623"/>
    </source>
</evidence>
<dbReference type="Proteomes" id="UP001652623">
    <property type="component" value="Chromosome 1"/>
</dbReference>
<dbReference type="SFLD" id="SFLDS00005">
    <property type="entry name" value="Isoprenoid_Synthase_Type_I"/>
    <property type="match status" value="1"/>
</dbReference>
<protein>
    <submittedName>
        <fullName evidence="9">(-)-germacrene D synthase-like</fullName>
    </submittedName>
</protein>
<reference evidence="8" key="1">
    <citation type="submission" date="2025-05" db="UniProtKB">
        <authorList>
            <consortium name="RefSeq"/>
        </authorList>
    </citation>
    <scope>NUCLEOTIDE SEQUENCE [LARGE SCALE GENOMIC DNA]</scope>
</reference>
<sequence length="566" mass="65303">MLVQASAAGAIPSINGSSKPDVAIRRSANFHPSVWGNHFLRYASEPMEVDIKTEQQVEKLKKQVRTKLDTANNPSQKLELIDSIQRLGLSYHFESEIDEILEQKKNPDHLHSGDGSYNYDDLHIVSLWFRLLRQRGYNISSDIFYKFTDTQGTFNKELVNDVRGMLNLYEAAHFRVHGEQILDEALAFTTTHLAAHATNSSSPFLAAQIKHALLQPIRTGLPRIEARHYISIYHLDPSHDEALLSFAKLDFNILQKRHQKELSDISRWWKELDFATKLPFARDRMVEGYFWSLGVYFEPKYELARKILTEVIAITSIIDDIYDVYGTFEELQVFTDAIERWDRSCVNQLPDYMQYCYETLLDIYQEIEEIVTRKGRSYSVYYAKEEMKKLSRSYLIEAKWFHDKYTPEFDEYMGVCLESCCYSLLTTTSILGMGEVATKKAFDWVSNGPKIVKFSSIICRLMDDLVDYKHVQERGDLASSVECYMKQHGVLEKEACDALQEKVVEAWKDINEECLEPIDVPMPLLMRVVNLARVMDVLYKDGDGYTQAKGSTKKLVSSLLVDPIPM</sequence>
<proteinExistence type="inferred from homology"/>
<evidence type="ECO:0000313" key="9">
    <source>
        <dbReference type="RefSeq" id="XP_048322046.2"/>
    </source>
</evidence>
<keyword evidence="4" id="KW-0456">Lyase</keyword>
<dbReference type="InterPro" id="IPR008949">
    <property type="entry name" value="Isoprenoid_synthase_dom_sf"/>
</dbReference>
<keyword evidence="2" id="KW-0479">Metal-binding</keyword>
<evidence type="ECO:0000256" key="2">
    <source>
        <dbReference type="ARBA" id="ARBA00022723"/>
    </source>
</evidence>